<reference evidence="1 2" key="1">
    <citation type="submission" date="2019-07" db="EMBL/GenBank/DDBJ databases">
        <title>Draft genome for Streptomyces benahoarensis MZ03-48.</title>
        <authorList>
            <person name="Gonzalez-Pimentel J.L."/>
        </authorList>
    </citation>
    <scope>NUCLEOTIDE SEQUENCE [LARGE SCALE GENOMIC DNA]</scope>
    <source>
        <strain evidence="1 2">MZ03-48</strain>
    </source>
</reference>
<name>A0A553ZPY1_9ACTN</name>
<accession>A0A553ZPY1</accession>
<dbReference type="InterPro" id="IPR019587">
    <property type="entry name" value="Polyketide_cyclase/dehydratase"/>
</dbReference>
<comment type="caution">
    <text evidence="1">The sequence shown here is derived from an EMBL/GenBank/DDBJ whole genome shotgun (WGS) entry which is preliminary data.</text>
</comment>
<dbReference type="OrthoDB" id="3695445at2"/>
<dbReference type="SUPFAM" id="SSF55961">
    <property type="entry name" value="Bet v1-like"/>
    <property type="match status" value="1"/>
</dbReference>
<organism evidence="1 2">
    <name type="scientific">Streptomyces benahoarensis</name>
    <dbReference type="NCBI Taxonomy" id="2595054"/>
    <lineage>
        <taxon>Bacteria</taxon>
        <taxon>Bacillati</taxon>
        <taxon>Actinomycetota</taxon>
        <taxon>Actinomycetes</taxon>
        <taxon>Kitasatosporales</taxon>
        <taxon>Streptomycetaceae</taxon>
        <taxon>Streptomyces</taxon>
    </lineage>
</organism>
<keyword evidence="2" id="KW-1185">Reference proteome</keyword>
<dbReference type="Gene3D" id="3.30.530.20">
    <property type="match status" value="1"/>
</dbReference>
<gene>
    <name evidence="1" type="ORF">FNZ23_03975</name>
</gene>
<dbReference type="Proteomes" id="UP000320888">
    <property type="component" value="Unassembled WGS sequence"/>
</dbReference>
<dbReference type="InterPro" id="IPR023393">
    <property type="entry name" value="START-like_dom_sf"/>
</dbReference>
<dbReference type="EMBL" id="VKLS01000022">
    <property type="protein sequence ID" value="TSB43502.1"/>
    <property type="molecule type" value="Genomic_DNA"/>
</dbReference>
<evidence type="ECO:0000313" key="1">
    <source>
        <dbReference type="EMBL" id="TSB43502.1"/>
    </source>
</evidence>
<dbReference type="AlphaFoldDB" id="A0A553ZPY1"/>
<protein>
    <submittedName>
        <fullName evidence="1">Cyclase</fullName>
    </submittedName>
</protein>
<sequence>MSTLEEHIDVDAPLETAWDCLHRPETYPRFLNGVRDARPEGERRTHLDVDTGGRAQGFEVEIADREMENVMTWRTTSGPDLAGTFSLLPIDRAHTRLQARFEYDPDTIKETFGGPRGFAQATAIERGVRSDLQQFKELAEAEGKGR</sequence>
<evidence type="ECO:0000313" key="2">
    <source>
        <dbReference type="Proteomes" id="UP000320888"/>
    </source>
</evidence>
<dbReference type="Pfam" id="PF10604">
    <property type="entry name" value="Polyketide_cyc2"/>
    <property type="match status" value="1"/>
</dbReference>
<dbReference type="RefSeq" id="WP_143940810.1">
    <property type="nucleotide sequence ID" value="NZ_VKLS01000022.1"/>
</dbReference>
<proteinExistence type="predicted"/>